<dbReference type="InterPro" id="IPR024527">
    <property type="entry name" value="Eisosome1"/>
</dbReference>
<dbReference type="PANTHER" id="PTHR28298">
    <property type="entry name" value="EISOSOME PROTEIN 1"/>
    <property type="match status" value="1"/>
</dbReference>
<feature type="compositionally biased region" description="Basic and acidic residues" evidence="1">
    <location>
        <begin position="817"/>
        <end position="831"/>
    </location>
</feature>
<protein>
    <recommendedName>
        <fullName evidence="4">Eisosome protein 1</fullName>
    </recommendedName>
</protein>
<proteinExistence type="predicted"/>
<feature type="region of interest" description="Disordered" evidence="1">
    <location>
        <begin position="1"/>
        <end position="63"/>
    </location>
</feature>
<feature type="compositionally biased region" description="Basic and acidic residues" evidence="1">
    <location>
        <begin position="943"/>
        <end position="966"/>
    </location>
</feature>
<dbReference type="GO" id="GO:0070941">
    <property type="term" value="P:eisosome assembly"/>
    <property type="evidence" value="ECO:0007669"/>
    <property type="project" value="TreeGrafter"/>
</dbReference>
<name>A0A4U0TV97_9PEZI</name>
<evidence type="ECO:0000313" key="2">
    <source>
        <dbReference type="EMBL" id="TKA26271.1"/>
    </source>
</evidence>
<feature type="compositionally biased region" description="Basic and acidic residues" evidence="1">
    <location>
        <begin position="713"/>
        <end position="732"/>
    </location>
</feature>
<feature type="region of interest" description="Disordered" evidence="1">
    <location>
        <begin position="850"/>
        <end position="1109"/>
    </location>
</feature>
<gene>
    <name evidence="2" type="ORF">B0A50_05050</name>
</gene>
<comment type="caution">
    <text evidence="2">The sequence shown here is derived from an EMBL/GenBank/DDBJ whole genome shotgun (WGS) entry which is preliminary data.</text>
</comment>
<feature type="compositionally biased region" description="Low complexity" evidence="1">
    <location>
        <begin position="1044"/>
        <end position="1054"/>
    </location>
</feature>
<dbReference type="EMBL" id="NAJL01000029">
    <property type="protein sequence ID" value="TKA26271.1"/>
    <property type="molecule type" value="Genomic_DNA"/>
</dbReference>
<dbReference type="Pfam" id="PF12757">
    <property type="entry name" value="Eisosome1"/>
    <property type="match status" value="1"/>
</dbReference>
<feature type="compositionally biased region" description="Basic and acidic residues" evidence="1">
    <location>
        <begin position="774"/>
        <end position="799"/>
    </location>
</feature>
<feature type="compositionally biased region" description="Basic and acidic residues" evidence="1">
    <location>
        <begin position="877"/>
        <end position="908"/>
    </location>
</feature>
<organism evidence="2 3">
    <name type="scientific">Salinomyces thailandicus</name>
    <dbReference type="NCBI Taxonomy" id="706561"/>
    <lineage>
        <taxon>Eukaryota</taxon>
        <taxon>Fungi</taxon>
        <taxon>Dikarya</taxon>
        <taxon>Ascomycota</taxon>
        <taxon>Pezizomycotina</taxon>
        <taxon>Dothideomycetes</taxon>
        <taxon>Dothideomycetidae</taxon>
        <taxon>Mycosphaerellales</taxon>
        <taxon>Teratosphaeriaceae</taxon>
        <taxon>Salinomyces</taxon>
    </lineage>
</organism>
<dbReference type="AlphaFoldDB" id="A0A4U0TV97"/>
<feature type="region of interest" description="Disordered" evidence="1">
    <location>
        <begin position="367"/>
        <end position="389"/>
    </location>
</feature>
<feature type="compositionally biased region" description="Basic and acidic residues" evidence="1">
    <location>
        <begin position="854"/>
        <end position="863"/>
    </location>
</feature>
<dbReference type="OrthoDB" id="4070583at2759"/>
<sequence length="1109" mass="119303">MAARAGEPCPDPSAHGHSHKLSEQASTAALYVTDPTHRNSPKPAGSPNPLGPDGRLSSASAAASLKYARPQDLPSFPSAGLAANSAGRAALQAQDVKVKGYQVPEASSAGSKAALMAHKKGPELDLWQPSASKDGNSAALLAMRAKGLSPELDRGYTEDGKNKALLAATKSIHKRPESETQSSPSPALYPDQKNSAFNALNAATVSHKASVRSAPAGMMPDGWDSQANQAARIKNSHINPEMFSERPPVDIEQDEIKYQSALRASAVSMAKQMYDYQNRSMLEPSLTGGKAGADAAAARIQPQEQVDMKQEALKYIHLQDAAQKLAQERLAKVDKNFEAAKYREYYGYPDAQPGRRNTLKMSMRNTNRRRAGSEANAGDGDDSSDEEKARKIRTQMSQLNSGLSSVDDKKRTDDRAKLLAAAEKKVSSQMNTMDQKVFSETGKVPPSILEDWEKKARAKAEADRELASKPENKGKTHIGGGKFMDQSELDAIAAARLKSTLEEISDTAEKRRAHDEAMRIEADKQHTKKMEERMQKQKEKDEWKAHRQYDKDQQRAAKLESLQRSRAEEERVKKEQAAARAEARPSVEGGDVTGGEAETPKQDPKRQSMRGRVRTLWRGNKDEQKPEPDQGGIHAGTATAAGVGAGAAAGGVATKEATDETTDRSKSAEDKDMEDREAAEQKELDEEEPAVADPVAEANAASETSSDGEEDTERVNSKLKPNLERHITHDLDSSDSDDGFEVAEDDDDSDDSDVLDDTEKTTDPVELLQKNKSAKGDVGSKHEEEAGDLGKKEAHRVADRVGTAPTGDDAEYETNEAADKTLPEKVEHGEASDVAVADKGSAVAAASTIVPKLSEQKDAKKDAAPASETVAASKSEPANKVEAKTKADSNRLSKPKESPVKTEPEGREKKKRGLSGFFNKLRNRDSRSEGDTSSKSTPYSEVKSAEKTTEKPTEKPTEKLAEKETAESTDTPNKGSAVAAGTTGKESPSTDQPTSTDGPTSSDQKISPSGSNASTSSFKRHETDPTHPDDVSSSGVEEDDLNRGRAGSGAASRRLSNKQTAAADDNGEDDEDQFYESTDHFDSGALAPPTFTASKSESPSRATKFVEDV</sequence>
<feature type="compositionally biased region" description="Polar residues" evidence="1">
    <location>
        <begin position="1091"/>
        <end position="1101"/>
    </location>
</feature>
<keyword evidence="3" id="KW-1185">Reference proteome</keyword>
<accession>A0A4U0TV97</accession>
<feature type="compositionally biased region" description="Low complexity" evidence="1">
    <location>
        <begin position="691"/>
        <end position="705"/>
    </location>
</feature>
<feature type="compositionally biased region" description="Basic and acidic residues" evidence="1">
    <location>
        <begin position="656"/>
        <end position="682"/>
    </location>
</feature>
<evidence type="ECO:0000256" key="1">
    <source>
        <dbReference type="SAM" id="MobiDB-lite"/>
    </source>
</evidence>
<feature type="compositionally biased region" description="Polar residues" evidence="1">
    <location>
        <begin position="984"/>
        <end position="1017"/>
    </location>
</feature>
<feature type="region of interest" description="Disordered" evidence="1">
    <location>
        <begin position="167"/>
        <end position="193"/>
    </location>
</feature>
<dbReference type="Proteomes" id="UP000308549">
    <property type="component" value="Unassembled WGS sequence"/>
</dbReference>
<feature type="compositionally biased region" description="Acidic residues" evidence="1">
    <location>
        <begin position="1065"/>
        <end position="1074"/>
    </location>
</feature>
<dbReference type="PANTHER" id="PTHR28298:SF1">
    <property type="entry name" value="EISOSOME PROTEIN 1"/>
    <property type="match status" value="1"/>
</dbReference>
<feature type="compositionally biased region" description="Basic and acidic residues" evidence="1">
    <location>
        <begin position="1019"/>
        <end position="1030"/>
    </location>
</feature>
<feature type="compositionally biased region" description="Basic and acidic residues" evidence="1">
    <location>
        <begin position="453"/>
        <end position="474"/>
    </location>
</feature>
<feature type="region of interest" description="Disordered" evidence="1">
    <location>
        <begin position="453"/>
        <end position="482"/>
    </location>
</feature>
<feature type="compositionally biased region" description="Basic and acidic residues" evidence="1">
    <location>
        <begin position="922"/>
        <end position="932"/>
    </location>
</feature>
<feature type="region of interest" description="Disordered" evidence="1">
    <location>
        <begin position="505"/>
        <end position="833"/>
    </location>
</feature>
<feature type="compositionally biased region" description="Acidic residues" evidence="1">
    <location>
        <begin position="733"/>
        <end position="756"/>
    </location>
</feature>
<reference evidence="2 3" key="1">
    <citation type="submission" date="2017-03" db="EMBL/GenBank/DDBJ databases">
        <title>Genomes of endolithic fungi from Antarctica.</title>
        <authorList>
            <person name="Coleine C."/>
            <person name="Masonjones S."/>
            <person name="Stajich J.E."/>
        </authorList>
    </citation>
    <scope>NUCLEOTIDE SEQUENCE [LARGE SCALE GENOMIC DNA]</scope>
    <source>
        <strain evidence="2 3">CCFEE 6315</strain>
    </source>
</reference>
<evidence type="ECO:0000313" key="3">
    <source>
        <dbReference type="Proteomes" id="UP000308549"/>
    </source>
</evidence>
<evidence type="ECO:0008006" key="4">
    <source>
        <dbReference type="Google" id="ProtNLM"/>
    </source>
</evidence>
<feature type="compositionally biased region" description="Basic and acidic residues" evidence="1">
    <location>
        <begin position="619"/>
        <end position="628"/>
    </location>
</feature>
<feature type="compositionally biased region" description="Basic and acidic residues" evidence="1">
    <location>
        <begin position="507"/>
        <end position="585"/>
    </location>
</feature>